<proteinExistence type="predicted"/>
<evidence type="ECO:0000313" key="2">
    <source>
        <dbReference type="Proteomes" id="UP001065298"/>
    </source>
</evidence>
<dbReference type="Proteomes" id="UP001065298">
    <property type="component" value="Chromosome 2"/>
</dbReference>
<organism evidence="1 2">
    <name type="scientific">Fusarium keratoplasticum</name>
    <dbReference type="NCBI Taxonomy" id="1328300"/>
    <lineage>
        <taxon>Eukaryota</taxon>
        <taxon>Fungi</taxon>
        <taxon>Dikarya</taxon>
        <taxon>Ascomycota</taxon>
        <taxon>Pezizomycotina</taxon>
        <taxon>Sordariomycetes</taxon>
        <taxon>Hypocreomycetidae</taxon>
        <taxon>Hypocreales</taxon>
        <taxon>Nectriaceae</taxon>
        <taxon>Fusarium</taxon>
        <taxon>Fusarium solani species complex</taxon>
    </lineage>
</organism>
<comment type="caution">
    <text evidence="1">The sequence shown here is derived from an EMBL/GenBank/DDBJ whole genome shotgun (WGS) entry which is preliminary data.</text>
</comment>
<dbReference type="EMBL" id="CM046504">
    <property type="protein sequence ID" value="KAI8679252.1"/>
    <property type="molecule type" value="Genomic_DNA"/>
</dbReference>
<gene>
    <name evidence="1" type="ORF">NCS57_00202600</name>
</gene>
<accession>A0ACC0RB31</accession>
<sequence length="686" mass="76773">MAGKWACDGCHKRKIQCDRTSPRTPCDWCEHHNLLCTFSRARRGKTRILASRNVQSRTVPMPTGTLPSNGPQPLVPNEQLNSLDATIFPIIQNDTTWQGNVPYRDILTTSHEQPSITPEPQALTPPKTRAPRTVTKPFGQLYYGGCHLGQISLDKGIPQFSEEGRRWILSKAGDNFKSETLHRPSTLHSPVTLSQGYSGASLLPSRHTTHQVIAAYLNSTFKFAFPFIDGTLFSETIVLAYEGLNVTASLEHLSARCCFLAFLSIIDCFRGPEDFPDIDPEACSIEAQRLLTEVLLDTNLLGVQAVLMLQLHEAHLGRMPTAAILNGVACKMVITLGGHVDVPNLPDHGEASREERERCHLRALFWICYLLDKEIALRSGQPPFLTDSYCDLTPPDRGMTHFFADGTGEGLFPYLFGDIGLSRLKGKANHQLYSVHASRKPDAELLRDIRELDEQLEEWRSSMPSHIRPSLSMSRSSLPLLQDTDLAHRMHTILVHLEYFYLLITIHHASGRCTTMSPMQVHTEGSSAAALDSSLALCLEASRSTIVYLKATTSCVATETFWYSPSPYSDWNRGPPRRLMSIFTEAFVSPLYNIFTNRFAPRIVQFYPTVAIITLFLNILMNPLDGQAQKDLELLASAADIFRLMPARHYTPQRLDQVQVLQSFVVELARLGRCAVYKKEAELGGR</sequence>
<keyword evidence="2" id="KW-1185">Reference proteome</keyword>
<reference evidence="1" key="1">
    <citation type="submission" date="2022-06" db="EMBL/GenBank/DDBJ databases">
        <title>Fusarium solani species complex genomes reveal bases of compartmentalisation and animal pathogenesis.</title>
        <authorList>
            <person name="Tsai I.J."/>
        </authorList>
    </citation>
    <scope>NUCLEOTIDE SEQUENCE</scope>
    <source>
        <strain evidence="1">Fu6.1</strain>
    </source>
</reference>
<name>A0ACC0RB31_9HYPO</name>
<evidence type="ECO:0000313" key="1">
    <source>
        <dbReference type="EMBL" id="KAI8679252.1"/>
    </source>
</evidence>
<protein>
    <submittedName>
        <fullName evidence="1">Zn(2)-C6 fungal-type domain-containing protein</fullName>
    </submittedName>
</protein>